<dbReference type="InterPro" id="IPR000523">
    <property type="entry name" value="Mg_chelatse_chII-like_cat_dom"/>
</dbReference>
<dbReference type="InterPro" id="IPR014721">
    <property type="entry name" value="Ribsml_uS5_D2-typ_fold_subgr"/>
</dbReference>
<dbReference type="STRING" id="1805034.AUJ59_00585"/>
<dbReference type="Pfam" id="PF13335">
    <property type="entry name" value="Mg_chelatase_C"/>
    <property type="match status" value="1"/>
</dbReference>
<protein>
    <submittedName>
        <fullName evidence="5">Magnesium chelatase</fullName>
    </submittedName>
</protein>
<evidence type="ECO:0000313" key="5">
    <source>
        <dbReference type="EMBL" id="OIN89841.1"/>
    </source>
</evidence>
<evidence type="ECO:0000313" key="6">
    <source>
        <dbReference type="Proteomes" id="UP000183144"/>
    </source>
</evidence>
<dbReference type="PRINTS" id="PR01657">
    <property type="entry name" value="MCMFAMILY"/>
</dbReference>
<dbReference type="InterPro" id="IPR027417">
    <property type="entry name" value="P-loop_NTPase"/>
</dbReference>
<dbReference type="PANTHER" id="PTHR32039:SF7">
    <property type="entry name" value="COMPETENCE PROTEIN COMM"/>
    <property type="match status" value="1"/>
</dbReference>
<dbReference type="Pfam" id="PF13541">
    <property type="entry name" value="ChlI"/>
    <property type="match status" value="1"/>
</dbReference>
<dbReference type="SMART" id="SM00382">
    <property type="entry name" value="AAA"/>
    <property type="match status" value="1"/>
</dbReference>
<dbReference type="PANTHER" id="PTHR32039">
    <property type="entry name" value="MAGNESIUM-CHELATASE SUBUNIT CHLI"/>
    <property type="match status" value="1"/>
</dbReference>
<dbReference type="AlphaFoldDB" id="A0A1J4RR45"/>
<comment type="similarity">
    <text evidence="1">Belongs to the Mg-chelatase subunits D/I family. ComM subfamily.</text>
</comment>
<dbReference type="Gene3D" id="3.40.50.300">
    <property type="entry name" value="P-loop containing nucleotide triphosphate hydrolases"/>
    <property type="match status" value="1"/>
</dbReference>
<comment type="caution">
    <text evidence="5">The sequence shown here is derived from an EMBL/GenBank/DDBJ whole genome shotgun (WGS) entry which is preliminary data.</text>
</comment>
<sequence>MLTKVWSAASKGLNPIEVEVEVNVASKGFPAFNIVGLATKAVDEAKERVRTALINSGIEFPQKKITVNLAPADIPKEGSAYDLPMAVGVLVANEELELDGTKRFFYGEVGLDGKLRHTKGVFLLASLAKEKGVSEVYVPKLSANEAVVVEGIKVYPVNSLLDLIRHFKGEKKIKVLKNLDREELIADAEAEFDLSEVAGQEQAKRALEIAAAGGHNLLMVGPPGAGKTMLARALPGILPALTEAESLEVTKIYSVTGNIEPGGGLIRRRPFRTPHHTTSRMGLIGGGSQPMPGEISLAHRGVLFLDEFAEYPRSILEALRQPLEDGVVSVVRVAGSLKFPARFMLVAASNPCPCGYLNHPKKPCTCLPGSILRYQKRMSGPILDRIDLHVNVPFVEVEKLRSNTPSASSAEVRERVKVARNIQEKRLAGENIYSNAEMKNKQIKKFCQLSEDADRLLLSAVDKWQLSARSYFRVIKVSRTIADLAGAATIEYSHVAEALQYRMRS</sequence>
<gene>
    <name evidence="5" type="ORF">AUJ59_00585</name>
</gene>
<proteinExistence type="inferred from homology"/>
<dbReference type="InterPro" id="IPR045006">
    <property type="entry name" value="CHLI-like"/>
</dbReference>
<dbReference type="InterPro" id="IPR025158">
    <property type="entry name" value="Mg_chelat-rel_C"/>
</dbReference>
<keyword evidence="3" id="KW-0067">ATP-binding</keyword>
<dbReference type="SUPFAM" id="SSF52540">
    <property type="entry name" value="P-loop containing nucleoside triphosphate hydrolases"/>
    <property type="match status" value="1"/>
</dbReference>
<dbReference type="InterPro" id="IPR003593">
    <property type="entry name" value="AAA+_ATPase"/>
</dbReference>
<dbReference type="Pfam" id="PF01078">
    <property type="entry name" value="Mg_chelatase"/>
    <property type="match status" value="1"/>
</dbReference>
<dbReference type="InterPro" id="IPR004482">
    <property type="entry name" value="Mg_chelat-rel"/>
</dbReference>
<name>A0A1J4RR45_9BACT</name>
<accession>A0A1J4RR45</accession>
<evidence type="ECO:0000259" key="4">
    <source>
        <dbReference type="SMART" id="SM00382"/>
    </source>
</evidence>
<dbReference type="InterPro" id="IPR001208">
    <property type="entry name" value="MCM_dom"/>
</dbReference>
<evidence type="ECO:0000256" key="1">
    <source>
        <dbReference type="ARBA" id="ARBA00006354"/>
    </source>
</evidence>
<evidence type="ECO:0000256" key="2">
    <source>
        <dbReference type="ARBA" id="ARBA00022741"/>
    </source>
</evidence>
<feature type="domain" description="AAA+ ATPase" evidence="4">
    <location>
        <begin position="213"/>
        <end position="396"/>
    </location>
</feature>
<dbReference type="Proteomes" id="UP000183144">
    <property type="component" value="Unassembled WGS sequence"/>
</dbReference>
<dbReference type="GO" id="GO:0005524">
    <property type="term" value="F:ATP binding"/>
    <property type="evidence" value="ECO:0007669"/>
    <property type="project" value="UniProtKB-KW"/>
</dbReference>
<organism evidence="5 6">
    <name type="scientific">Candidatus Beckwithbacteria bacterium CG1_02_47_37</name>
    <dbReference type="NCBI Taxonomy" id="1805034"/>
    <lineage>
        <taxon>Bacteria</taxon>
        <taxon>Candidatus Beckwithiibacteriota</taxon>
    </lineage>
</organism>
<dbReference type="SUPFAM" id="SSF54211">
    <property type="entry name" value="Ribosomal protein S5 domain 2-like"/>
    <property type="match status" value="1"/>
</dbReference>
<dbReference type="CDD" id="cd00009">
    <property type="entry name" value="AAA"/>
    <property type="match status" value="1"/>
</dbReference>
<keyword evidence="2" id="KW-0547">Nucleotide-binding</keyword>
<dbReference type="Gene3D" id="3.30.230.10">
    <property type="match status" value="1"/>
</dbReference>
<evidence type="ECO:0000256" key="3">
    <source>
        <dbReference type="ARBA" id="ARBA00022840"/>
    </source>
</evidence>
<dbReference type="NCBIfam" id="TIGR00368">
    <property type="entry name" value="YifB family Mg chelatase-like AAA ATPase"/>
    <property type="match status" value="1"/>
</dbReference>
<dbReference type="EMBL" id="MNUI01000013">
    <property type="protein sequence ID" value="OIN89841.1"/>
    <property type="molecule type" value="Genomic_DNA"/>
</dbReference>
<dbReference type="GO" id="GO:0003677">
    <property type="term" value="F:DNA binding"/>
    <property type="evidence" value="ECO:0007669"/>
    <property type="project" value="InterPro"/>
</dbReference>
<reference evidence="5 6" key="1">
    <citation type="journal article" date="2016" name="Environ. Microbiol.">
        <title>Genomic resolution of a cold subsurface aquifer community provides metabolic insights for novel microbes adapted to high CO concentrations.</title>
        <authorList>
            <person name="Probst A.J."/>
            <person name="Castelle C.J."/>
            <person name="Singh A."/>
            <person name="Brown C.T."/>
            <person name="Anantharaman K."/>
            <person name="Sharon I."/>
            <person name="Hug L.A."/>
            <person name="Burstein D."/>
            <person name="Emerson J.B."/>
            <person name="Thomas B.C."/>
            <person name="Banfield J.F."/>
        </authorList>
    </citation>
    <scope>NUCLEOTIDE SEQUENCE [LARGE SCALE GENOMIC DNA]</scope>
    <source>
        <strain evidence="5">CG1_02_47_37</strain>
    </source>
</reference>
<dbReference type="InterPro" id="IPR020568">
    <property type="entry name" value="Ribosomal_Su5_D2-typ_SF"/>
</dbReference>